<evidence type="ECO:0000259" key="3">
    <source>
        <dbReference type="Pfam" id="PF00685"/>
    </source>
</evidence>
<dbReference type="PANTHER" id="PTHR10605">
    <property type="entry name" value="HEPARAN SULFATE SULFOTRANSFERASE"/>
    <property type="match status" value="1"/>
</dbReference>
<dbReference type="PANTHER" id="PTHR10605:SF56">
    <property type="entry name" value="BIFUNCTIONAL HEPARAN SULFATE N-DEACETYLASE_N-SULFOTRANSFERASE"/>
    <property type="match status" value="1"/>
</dbReference>
<accession>A0AB36JXC4</accession>
<evidence type="ECO:0000313" key="4">
    <source>
        <dbReference type="EMBL" id="OOE39312.1"/>
    </source>
</evidence>
<evidence type="ECO:0000256" key="2">
    <source>
        <dbReference type="ARBA" id="ARBA00023180"/>
    </source>
</evidence>
<dbReference type="SUPFAM" id="SSF52540">
    <property type="entry name" value="P-loop containing nucleoside triphosphate hydrolases"/>
    <property type="match status" value="1"/>
</dbReference>
<proteinExistence type="predicted"/>
<dbReference type="InterPro" id="IPR000863">
    <property type="entry name" value="Sulfotransferase_dom"/>
</dbReference>
<evidence type="ECO:0000256" key="1">
    <source>
        <dbReference type="ARBA" id="ARBA00022679"/>
    </source>
</evidence>
<dbReference type="GO" id="GO:0008146">
    <property type="term" value="F:sulfotransferase activity"/>
    <property type="evidence" value="ECO:0007669"/>
    <property type="project" value="InterPro"/>
</dbReference>
<feature type="domain" description="Sulfotransferase" evidence="3">
    <location>
        <begin position="6"/>
        <end position="237"/>
    </location>
</feature>
<protein>
    <recommendedName>
        <fullName evidence="3">Sulfotransferase domain-containing protein</fullName>
    </recommendedName>
</protein>
<reference evidence="4 5" key="1">
    <citation type="journal article" date="2017" name="Genome Announc.">
        <title>Draft Genome Sequences of Salinivibrio proteolyticus, Salinivibrio sharmensis, Salinivibrio siamensis, Salinivibrio costicola subsp. alcaliphilus, Salinivibrio costicola subsp. vallismortis, and 29 New Isolates Belonging to the Genus Salinivibrio.</title>
        <authorList>
            <person name="Lopez-Hermoso C."/>
            <person name="de la Haba R.R."/>
            <person name="Sanchez-Porro C."/>
            <person name="Bayliss S.C."/>
            <person name="Feil E.J."/>
            <person name="Ventosa A."/>
        </authorList>
    </citation>
    <scope>NUCLEOTIDE SEQUENCE [LARGE SCALE GENOMIC DNA]</scope>
    <source>
        <strain evidence="4 5">AL184</strain>
    </source>
</reference>
<sequence length="271" mass="32518">MKRANVFHIGPQKSGTTWLYRALKEHPQIVTSPKDSIHYMNMFFHRGQAWFDGHFGTDDLEESELKIFEPTPSYLRDSKAPERIFNYNPDTKIIFTARNPLERAFSHYWHEKKKDRFNFKFEEIFENYDLFTNWIEPGFYAHHYKRYLEFFSEKNIKILFFDDLNDDPKNFYQQTCEFIGVDSSFSPSILDKKVNVARPYKSRFQKKLEEKNRLLNLAVRVKGKISKKAYKETLEDIPTTIKNEIIDVYIEDIKELEKITGRNLSGWMNKY</sequence>
<name>A0AB36JXC4_9GAMM</name>
<keyword evidence="5" id="KW-1185">Reference proteome</keyword>
<dbReference type="InterPro" id="IPR027417">
    <property type="entry name" value="P-loop_NTPase"/>
</dbReference>
<organism evidence="4 5">
    <name type="scientific">Salinivibrio kushneri</name>
    <dbReference type="NCBI Taxonomy" id="1908198"/>
    <lineage>
        <taxon>Bacteria</taxon>
        <taxon>Pseudomonadati</taxon>
        <taxon>Pseudomonadota</taxon>
        <taxon>Gammaproteobacteria</taxon>
        <taxon>Vibrionales</taxon>
        <taxon>Vibrionaceae</taxon>
        <taxon>Salinivibrio</taxon>
    </lineage>
</organism>
<dbReference type="Proteomes" id="UP000189021">
    <property type="component" value="Unassembled WGS sequence"/>
</dbReference>
<evidence type="ECO:0000313" key="5">
    <source>
        <dbReference type="Proteomes" id="UP000189021"/>
    </source>
</evidence>
<dbReference type="Pfam" id="PF00685">
    <property type="entry name" value="Sulfotransfer_1"/>
    <property type="match status" value="1"/>
</dbReference>
<dbReference type="InterPro" id="IPR037359">
    <property type="entry name" value="NST/OST"/>
</dbReference>
<dbReference type="RefSeq" id="WP_077659427.1">
    <property type="nucleotide sequence ID" value="NZ_CP040021.1"/>
</dbReference>
<dbReference type="AlphaFoldDB" id="A0AB36JXC4"/>
<dbReference type="EMBL" id="MUEK01000009">
    <property type="protein sequence ID" value="OOE39312.1"/>
    <property type="molecule type" value="Genomic_DNA"/>
</dbReference>
<keyword evidence="1" id="KW-0808">Transferase</keyword>
<comment type="caution">
    <text evidence="4">The sequence shown here is derived from an EMBL/GenBank/DDBJ whole genome shotgun (WGS) entry which is preliminary data.</text>
</comment>
<dbReference type="Gene3D" id="3.40.50.300">
    <property type="entry name" value="P-loop containing nucleotide triphosphate hydrolases"/>
    <property type="match status" value="1"/>
</dbReference>
<keyword evidence="2" id="KW-0325">Glycoprotein</keyword>
<gene>
    <name evidence="4" type="ORF">BZG00_10505</name>
</gene>